<accession>A0A383B824</accession>
<protein>
    <recommendedName>
        <fullName evidence="2">Amidohydrolase-related domain-containing protein</fullName>
    </recommendedName>
</protein>
<evidence type="ECO:0000313" key="1">
    <source>
        <dbReference type="EMBL" id="SVE16152.1"/>
    </source>
</evidence>
<dbReference type="InterPro" id="IPR011059">
    <property type="entry name" value="Metal-dep_hydrolase_composite"/>
</dbReference>
<sequence length="247" mass="27010">INHSVIELYQISQNNSNDIKLTSPRTIKVISDSPNHVVWSGDGEYIMATSGVELQTISVDSPSESPKIQQLNVAVPGSAPDGIVALRNAKVITMNGYEIIDKADVVIKGNRILRVGKTGSVKIPRKAVEFDMTDKFIVPGFIDIHSHFMINNELPEPESTVSFANLAYGFTSLRNPQSSADIFGFSDMIEIDGVPAPRIFSTGPGLFSSASFSSPNVAKGVVEPYREKYKTHLLKWYLAGPRSERLA</sequence>
<dbReference type="AlphaFoldDB" id="A0A383B824"/>
<name>A0A383B824_9ZZZZ</name>
<organism evidence="1">
    <name type="scientific">marine metagenome</name>
    <dbReference type="NCBI Taxonomy" id="408172"/>
    <lineage>
        <taxon>unclassified sequences</taxon>
        <taxon>metagenomes</taxon>
        <taxon>ecological metagenomes</taxon>
    </lineage>
</organism>
<dbReference type="PANTHER" id="PTHR43135">
    <property type="entry name" value="ALPHA-D-RIBOSE 1-METHYLPHOSPHONATE 5-TRIPHOSPHATE DIPHOSPHATASE"/>
    <property type="match status" value="1"/>
</dbReference>
<proteinExistence type="predicted"/>
<feature type="non-terminal residue" evidence="1">
    <location>
        <position position="247"/>
    </location>
</feature>
<dbReference type="Gene3D" id="2.30.40.10">
    <property type="entry name" value="Urease, subunit C, domain 1"/>
    <property type="match status" value="1"/>
</dbReference>
<dbReference type="PANTHER" id="PTHR43135:SF3">
    <property type="entry name" value="ALPHA-D-RIBOSE 1-METHYLPHOSPHONATE 5-TRIPHOSPHATE DIPHOSPHATASE"/>
    <property type="match status" value="1"/>
</dbReference>
<dbReference type="SUPFAM" id="SSF51338">
    <property type="entry name" value="Composite domain of metallo-dependent hydrolases"/>
    <property type="match status" value="1"/>
</dbReference>
<dbReference type="Gene3D" id="3.20.20.140">
    <property type="entry name" value="Metal-dependent hydrolases"/>
    <property type="match status" value="1"/>
</dbReference>
<reference evidence="1" key="1">
    <citation type="submission" date="2018-05" db="EMBL/GenBank/DDBJ databases">
        <authorList>
            <person name="Lanie J.A."/>
            <person name="Ng W.-L."/>
            <person name="Kazmierczak K.M."/>
            <person name="Andrzejewski T.M."/>
            <person name="Davidsen T.M."/>
            <person name="Wayne K.J."/>
            <person name="Tettelin H."/>
            <person name="Glass J.I."/>
            <person name="Rusch D."/>
            <person name="Podicherti R."/>
            <person name="Tsui H.-C.T."/>
            <person name="Winkler M.E."/>
        </authorList>
    </citation>
    <scope>NUCLEOTIDE SEQUENCE</scope>
</reference>
<feature type="non-terminal residue" evidence="1">
    <location>
        <position position="1"/>
    </location>
</feature>
<gene>
    <name evidence="1" type="ORF">METZ01_LOCUS469006</name>
</gene>
<dbReference type="GO" id="GO:0016810">
    <property type="term" value="F:hydrolase activity, acting on carbon-nitrogen (but not peptide) bonds"/>
    <property type="evidence" value="ECO:0007669"/>
    <property type="project" value="InterPro"/>
</dbReference>
<evidence type="ECO:0008006" key="2">
    <source>
        <dbReference type="Google" id="ProtNLM"/>
    </source>
</evidence>
<dbReference type="EMBL" id="UINC01198265">
    <property type="protein sequence ID" value="SVE16152.1"/>
    <property type="molecule type" value="Genomic_DNA"/>
</dbReference>
<dbReference type="InterPro" id="IPR051781">
    <property type="entry name" value="Metallo-dep_Hydrolase"/>
</dbReference>